<gene>
    <name evidence="6" type="ORF">HNQ52_003241</name>
</gene>
<evidence type="ECO:0000256" key="3">
    <source>
        <dbReference type="ARBA" id="ARBA00072219"/>
    </source>
</evidence>
<reference evidence="6 7" key="1">
    <citation type="submission" date="2020-08" db="EMBL/GenBank/DDBJ databases">
        <title>Genomic Encyclopedia of Type Strains, Phase IV (KMG-IV): sequencing the most valuable type-strain genomes for metagenomic binning, comparative biology and taxonomic classification.</title>
        <authorList>
            <person name="Goeker M."/>
        </authorList>
    </citation>
    <scope>NUCLEOTIDE SEQUENCE [LARGE SCALE GENOMIC DNA]</scope>
    <source>
        <strain evidence="6 7">DSM 24163</strain>
    </source>
</reference>
<dbReference type="SUPFAM" id="SSF54106">
    <property type="entry name" value="LysM domain"/>
    <property type="match status" value="1"/>
</dbReference>
<dbReference type="EMBL" id="JACHHP010000007">
    <property type="protein sequence ID" value="MBB5209669.1"/>
    <property type="molecule type" value="Genomic_DNA"/>
</dbReference>
<dbReference type="Proteomes" id="UP000521199">
    <property type="component" value="Unassembled WGS sequence"/>
</dbReference>
<evidence type="ECO:0000313" key="6">
    <source>
        <dbReference type="EMBL" id="MBB5209669.1"/>
    </source>
</evidence>
<dbReference type="FunFam" id="3.10.350.10:FF:000001">
    <property type="entry name" value="Peptidoglycan-binding protein LysM"/>
    <property type="match status" value="1"/>
</dbReference>
<organism evidence="6 7">
    <name type="scientific">Chiayiivirga flava</name>
    <dbReference type="NCBI Taxonomy" id="659595"/>
    <lineage>
        <taxon>Bacteria</taxon>
        <taxon>Pseudomonadati</taxon>
        <taxon>Pseudomonadota</taxon>
        <taxon>Gammaproteobacteria</taxon>
        <taxon>Lysobacterales</taxon>
        <taxon>Lysobacteraceae</taxon>
        <taxon>Chiayiivirga</taxon>
    </lineage>
</organism>
<evidence type="ECO:0000259" key="4">
    <source>
        <dbReference type="PROSITE" id="PS50914"/>
    </source>
</evidence>
<dbReference type="SMART" id="SM00257">
    <property type="entry name" value="LysM"/>
    <property type="match status" value="1"/>
</dbReference>
<comment type="subcellular location">
    <subcellularLocation>
        <location evidence="1">Cytoplasm</location>
    </subcellularLocation>
</comment>
<evidence type="ECO:0000259" key="5">
    <source>
        <dbReference type="PROSITE" id="PS51782"/>
    </source>
</evidence>
<dbReference type="Pfam" id="PF01476">
    <property type="entry name" value="LysM"/>
    <property type="match status" value="1"/>
</dbReference>
<dbReference type="PROSITE" id="PS50914">
    <property type="entry name" value="BON"/>
    <property type="match status" value="1"/>
</dbReference>
<evidence type="ECO:0000313" key="7">
    <source>
        <dbReference type="Proteomes" id="UP000521199"/>
    </source>
</evidence>
<dbReference type="PANTHER" id="PTHR34700:SF8">
    <property type="entry name" value="POTASSIUM BINDING PROTEIN KBP"/>
    <property type="match status" value="1"/>
</dbReference>
<dbReference type="Gene3D" id="3.10.350.10">
    <property type="entry name" value="LysM domain"/>
    <property type="match status" value="1"/>
</dbReference>
<comment type="caution">
    <text evidence="6">The sequence shown here is derived from an EMBL/GenBank/DDBJ whole genome shotgun (WGS) entry which is preliminary data.</text>
</comment>
<dbReference type="CDD" id="cd00118">
    <property type="entry name" value="LysM"/>
    <property type="match status" value="1"/>
</dbReference>
<dbReference type="Pfam" id="PF04972">
    <property type="entry name" value="BON"/>
    <property type="match status" value="1"/>
</dbReference>
<keyword evidence="2" id="KW-0963">Cytoplasm</keyword>
<dbReference type="RefSeq" id="WP_183962198.1">
    <property type="nucleotide sequence ID" value="NZ_JACHHP010000007.1"/>
</dbReference>
<feature type="domain" description="LysM" evidence="5">
    <location>
        <begin position="114"/>
        <end position="163"/>
    </location>
</feature>
<dbReference type="PROSITE" id="PS51782">
    <property type="entry name" value="LYSM"/>
    <property type="match status" value="1"/>
</dbReference>
<dbReference type="PANTHER" id="PTHR34700">
    <property type="entry name" value="POTASSIUM BINDING PROTEIN KBP"/>
    <property type="match status" value="1"/>
</dbReference>
<dbReference type="Gene3D" id="3.30.1340.30">
    <property type="match status" value="1"/>
</dbReference>
<accession>A0A7W8D846</accession>
<dbReference type="AlphaFoldDB" id="A0A7W8D846"/>
<dbReference type="NCBIfam" id="NF008399">
    <property type="entry name" value="PRK11198.1"/>
    <property type="match status" value="1"/>
</dbReference>
<dbReference type="InterPro" id="IPR036779">
    <property type="entry name" value="LysM_dom_sf"/>
</dbReference>
<dbReference type="GO" id="GO:0005737">
    <property type="term" value="C:cytoplasm"/>
    <property type="evidence" value="ECO:0007669"/>
    <property type="project" value="UniProtKB-SubCell"/>
</dbReference>
<dbReference type="InterPro" id="IPR052196">
    <property type="entry name" value="Bact_Kbp"/>
</dbReference>
<dbReference type="InterPro" id="IPR007055">
    <property type="entry name" value="BON_dom"/>
</dbReference>
<feature type="domain" description="BON" evidence="4">
    <location>
        <begin position="18"/>
        <end position="86"/>
    </location>
</feature>
<name>A0A7W8D846_9GAMM</name>
<evidence type="ECO:0000256" key="1">
    <source>
        <dbReference type="ARBA" id="ARBA00004496"/>
    </source>
</evidence>
<evidence type="ECO:0000256" key="2">
    <source>
        <dbReference type="ARBA" id="ARBA00022490"/>
    </source>
</evidence>
<keyword evidence="7" id="KW-1185">Reference proteome</keyword>
<proteinExistence type="predicted"/>
<dbReference type="InterPro" id="IPR018392">
    <property type="entry name" value="LysM"/>
</dbReference>
<sequence length="168" mass="18181">MSLFDFVKSAGEKLLDLNPAKQASDLLVEHVRKFRLGGDDLKVERDGGKVTVSGRAKTQEEREKIVLALGNVAGVEQVQDVIFIDPSNTGPAPTPPSPLDAPAPAALQTAPAAQFYTVQKGDTLSAISKQFYGNANLYNRIFEANRPMLTHPDKIYPGQALRIPPKAD</sequence>
<protein>
    <recommendedName>
        <fullName evidence="3">Potassium binding protein Kbp</fullName>
    </recommendedName>
</protein>